<dbReference type="Proteomes" id="UP001628156">
    <property type="component" value="Unassembled WGS sequence"/>
</dbReference>
<dbReference type="SUPFAM" id="SSF50998">
    <property type="entry name" value="Quinoprotein alcohol dehydrogenase-like"/>
    <property type="match status" value="1"/>
</dbReference>
<reference evidence="1 2" key="1">
    <citation type="journal article" date="2019" name="PLoS Negl. Trop. Dis.">
        <title>Whole genome sequencing of Entamoeba nuttalli reveals mammalian host-related molecular signatures and a novel octapeptide-repeat surface protein.</title>
        <authorList>
            <person name="Tanaka M."/>
            <person name="Makiuchi T."/>
            <person name="Komiyama T."/>
            <person name="Shiina T."/>
            <person name="Osaki K."/>
            <person name="Tachibana H."/>
        </authorList>
    </citation>
    <scope>NUCLEOTIDE SEQUENCE [LARGE SCALE GENOMIC DNA]</scope>
    <source>
        <strain evidence="1 2">P19-061405</strain>
    </source>
</reference>
<sequence>MDKKVNFERELELLFVDHIREEKRDKEFINISSQLKLYCDQEYIKQLIMQRDLFKLDEYITQFTSLQNEQDQMVLKLIREINFFISCKQADFKAAVQSMKRIQLLPSSIVTKQYLTRLSNLFFDDDLIAKNELNYDGYDNYIITNLFNCIMNEIEKGSTIKEYMKFPEIQKGTLKKLVSNGVRYDHIKICQGSVDDKIGLVSLIKPEHMHLEKVSTVIRKGNKFSDWKFIDIQLKSNEISCLYVKDTRVYIGFKTGNFTCIDFESGEVLFDIKENSPVTLVSVLSTYIVYYNGSQVKVICIGYCLSILAIIPATNVKSISIINGTTEVAVVDSKGVKVYQFANRNVIYENEGAIGVIPSQVQGEVVVVYPTLLHKLKTCLGKPNKVTKEQQLSILVDCVIDENVMISNDNRYIVIPNEKIRKIYSRKSSAPILAGNDTNVFVYSQGNIQVIEIETQQIKQQISCEHIQKMSADNCLAVCTFDNSTQLRVFYREFNVIPVNWNSDIIKEPVNIQFEVMCNGRTPSSNCITQVAPVTPITYSKLEPIKRKPDEDIPIKNKIIFTEQTVKPAIPSTISKCDITNFWKVKGNIKMFTISNEGKHLMIQTIKDVFYLFKKVDGKTYVSSFPKDKKVLDFSGEKQFHNVRGVVTRTGSYIVISLGSCCELYKCSSALRVSQFGQQNQANDGYLTCLELFPFDCNSVLVGSSNGLVKVYRANRQFELISLSTRLNEPIHSFVFLPSTSADEDVLFFVITKTGFMQLVQYNKKTSPHDTMKCLDVSLSLKVTEVKSVFIGNNGKYLYVVSREMFHKIDRTNMSYEKMDIPNNIISAAISAKSDMFFFVTSQGLLLKMNSNKWGVLESVIVPEGYNLEFTYVIPYEDYFLVSTNKGEILKIRV</sequence>
<keyword evidence="2" id="KW-1185">Reference proteome</keyword>
<name>A0ABQ0DLC0_9EUKA</name>
<dbReference type="InterPro" id="IPR015943">
    <property type="entry name" value="WD40/YVTN_repeat-like_dom_sf"/>
</dbReference>
<dbReference type="InterPro" id="IPR011047">
    <property type="entry name" value="Quinoprotein_ADH-like_sf"/>
</dbReference>
<proteinExistence type="predicted"/>
<evidence type="ECO:0000313" key="2">
    <source>
        <dbReference type="Proteomes" id="UP001628156"/>
    </source>
</evidence>
<evidence type="ECO:0000313" key="1">
    <source>
        <dbReference type="EMBL" id="GAB1223660.1"/>
    </source>
</evidence>
<protein>
    <recommendedName>
        <fullName evidence="3">LisH domain-containing protein</fullName>
    </recommendedName>
</protein>
<evidence type="ECO:0008006" key="3">
    <source>
        <dbReference type="Google" id="ProtNLM"/>
    </source>
</evidence>
<dbReference type="EMBL" id="BAAFRS010000158">
    <property type="protein sequence ID" value="GAB1223660.1"/>
    <property type="molecule type" value="Genomic_DNA"/>
</dbReference>
<dbReference type="Gene3D" id="2.130.10.10">
    <property type="entry name" value="YVTN repeat-like/Quinoprotein amine dehydrogenase"/>
    <property type="match status" value="1"/>
</dbReference>
<comment type="caution">
    <text evidence="1">The sequence shown here is derived from an EMBL/GenBank/DDBJ whole genome shotgun (WGS) entry which is preliminary data.</text>
</comment>
<gene>
    <name evidence="1" type="ORF">ENUP19_0158G0018</name>
</gene>
<organism evidence="1 2">
    <name type="scientific">Entamoeba nuttalli</name>
    <dbReference type="NCBI Taxonomy" id="412467"/>
    <lineage>
        <taxon>Eukaryota</taxon>
        <taxon>Amoebozoa</taxon>
        <taxon>Evosea</taxon>
        <taxon>Archamoebae</taxon>
        <taxon>Mastigamoebida</taxon>
        <taxon>Entamoebidae</taxon>
        <taxon>Entamoeba</taxon>
    </lineage>
</organism>
<accession>A0ABQ0DLC0</accession>